<keyword evidence="2" id="KW-0677">Repeat</keyword>
<evidence type="ECO:0000256" key="2">
    <source>
        <dbReference type="ARBA" id="ARBA00022737"/>
    </source>
</evidence>
<dbReference type="Gene3D" id="1.25.40.10">
    <property type="entry name" value="Tetratricopeptide repeat domain"/>
    <property type="match status" value="3"/>
</dbReference>
<evidence type="ECO:0008006" key="9">
    <source>
        <dbReference type="Google" id="ProtNLM"/>
    </source>
</evidence>
<dbReference type="SUPFAM" id="SSF48452">
    <property type="entry name" value="TPR-like"/>
    <property type="match status" value="3"/>
</dbReference>
<dbReference type="Pfam" id="PF13174">
    <property type="entry name" value="TPR_6"/>
    <property type="match status" value="1"/>
</dbReference>
<evidence type="ECO:0000259" key="6">
    <source>
        <dbReference type="Pfam" id="PF13525"/>
    </source>
</evidence>
<dbReference type="Pfam" id="PF13432">
    <property type="entry name" value="TPR_16"/>
    <property type="match status" value="1"/>
</dbReference>
<name>A0A2N5ZAN4_MUIH1</name>
<sequence length="485" mass="57592">MFFKYKGIIVVLLMILSLNIFADEVENLYSLAVSEYDKGMFEEATEKLKVITKKYKENNWADASYYLLGDIALKRNDPKQAREYFQKIITDYSQSPLVADSYYLIGKSYEIEKNFDKMANIYRDFILKFPENYWIHEANQSLKRYTRSQGKKVYNVLYDIALEFQRKGMDTIASDYYLNIVRNYKESPYYNASLYMLADMKYNAGYYDEALTFLEEIEKNNEYFSRASFKTGDIYFFRKDYKKAEKAYQRAYDNVIEDDPDLKAESLYMIAESQLINGDQKKAKVALEKIVEDYPDSDWRYKAESTLSNIDSAYISKTDIIPGVKSDKPKIDIEKQKLKTISKLKEKVEAFNKNTQISPYKDSLSFSKNLEEAAEYDREKNYFDALKHYEKAHEYKKENPDVLYRMGILYNQMKAPEKALENIREYLKNSDGDDIILNYYAYLLYKLNRFDESIEAYKKAYEKQNTEREREEIRLAIERVRMGKK</sequence>
<feature type="domain" description="Ancillary SecYEG translocon subunit/Cell division coordinator CpoB TPR" evidence="5">
    <location>
        <begin position="162"/>
        <end position="256"/>
    </location>
</feature>
<dbReference type="Pfam" id="PF09976">
    <property type="entry name" value="TPR_21"/>
    <property type="match status" value="1"/>
</dbReference>
<accession>A0A2N5ZAN4</accession>
<evidence type="ECO:0000313" key="8">
    <source>
        <dbReference type="Proteomes" id="UP000234857"/>
    </source>
</evidence>
<keyword evidence="3" id="KW-0802">TPR repeat</keyword>
<dbReference type="PANTHER" id="PTHR45586">
    <property type="entry name" value="TPR REPEAT-CONTAINING PROTEIN PA4667"/>
    <property type="match status" value="1"/>
</dbReference>
<dbReference type="InterPro" id="IPR018704">
    <property type="entry name" value="SecYEG/CpoB_TPR"/>
</dbReference>
<protein>
    <recommendedName>
        <fullName evidence="9">Outer membrane lipoprotein BamD-like domain-containing protein</fullName>
    </recommendedName>
</protein>
<feature type="domain" description="Outer membrane lipoprotein BamD-like" evidence="6">
    <location>
        <begin position="24"/>
        <end position="110"/>
    </location>
</feature>
<evidence type="ECO:0000313" key="7">
    <source>
        <dbReference type="EMBL" id="PLX15727.1"/>
    </source>
</evidence>
<evidence type="ECO:0000256" key="4">
    <source>
        <dbReference type="SAM" id="Coils"/>
    </source>
</evidence>
<dbReference type="Proteomes" id="UP000234857">
    <property type="component" value="Unassembled WGS sequence"/>
</dbReference>
<dbReference type="Pfam" id="PF13525">
    <property type="entry name" value="YfiO"/>
    <property type="match status" value="1"/>
</dbReference>
<keyword evidence="4" id="KW-0175">Coiled coil</keyword>
<evidence type="ECO:0000256" key="1">
    <source>
        <dbReference type="ARBA" id="ARBA00022729"/>
    </source>
</evidence>
<dbReference type="InterPro" id="IPR011990">
    <property type="entry name" value="TPR-like_helical_dom_sf"/>
</dbReference>
<organism evidence="7 8">
    <name type="scientific">Muiribacterium halophilum</name>
    <dbReference type="NCBI Taxonomy" id="2053465"/>
    <lineage>
        <taxon>Bacteria</taxon>
        <taxon>Candidatus Muiribacteriota</taxon>
        <taxon>Candidatus Muiribacteriia</taxon>
        <taxon>Candidatus Muiribacteriales</taxon>
        <taxon>Candidatus Muiribacteriaceae</taxon>
        <taxon>Candidatus Muiribacterium</taxon>
    </lineage>
</organism>
<reference evidence="7 8" key="1">
    <citation type="submission" date="2017-11" db="EMBL/GenBank/DDBJ databases">
        <title>Genome-resolved metagenomics identifies genetic mobility, metabolic interactions, and unexpected diversity in perchlorate-reducing communities.</title>
        <authorList>
            <person name="Barnum T.P."/>
            <person name="Figueroa I.A."/>
            <person name="Carlstrom C.I."/>
            <person name="Lucas L.N."/>
            <person name="Engelbrektson A.L."/>
            <person name="Coates J.D."/>
        </authorList>
    </citation>
    <scope>NUCLEOTIDE SEQUENCE [LARGE SCALE GENOMIC DNA]</scope>
    <source>
        <strain evidence="7">BM706</strain>
    </source>
</reference>
<dbReference type="SMART" id="SM00028">
    <property type="entry name" value="TPR"/>
    <property type="match status" value="8"/>
</dbReference>
<gene>
    <name evidence="7" type="ORF">C0601_12165</name>
</gene>
<feature type="coiled-coil region" evidence="4">
    <location>
        <begin position="447"/>
        <end position="474"/>
    </location>
</feature>
<dbReference type="EMBL" id="PKTG01000130">
    <property type="protein sequence ID" value="PLX15727.1"/>
    <property type="molecule type" value="Genomic_DNA"/>
</dbReference>
<evidence type="ECO:0000259" key="5">
    <source>
        <dbReference type="Pfam" id="PF09976"/>
    </source>
</evidence>
<dbReference type="PANTHER" id="PTHR45586:SF1">
    <property type="entry name" value="LIPOPOLYSACCHARIDE ASSEMBLY PROTEIN B"/>
    <property type="match status" value="1"/>
</dbReference>
<dbReference type="InterPro" id="IPR019734">
    <property type="entry name" value="TPR_rpt"/>
</dbReference>
<dbReference type="AlphaFoldDB" id="A0A2N5ZAN4"/>
<dbReference type="InterPro" id="IPR051012">
    <property type="entry name" value="CellSynth/LPSAsmb/PSIAsmb"/>
</dbReference>
<comment type="caution">
    <text evidence="7">The sequence shown here is derived from an EMBL/GenBank/DDBJ whole genome shotgun (WGS) entry which is preliminary data.</text>
</comment>
<dbReference type="InterPro" id="IPR039565">
    <property type="entry name" value="BamD-like"/>
</dbReference>
<proteinExistence type="predicted"/>
<evidence type="ECO:0000256" key="3">
    <source>
        <dbReference type="ARBA" id="ARBA00022803"/>
    </source>
</evidence>
<keyword evidence="1" id="KW-0732">Signal</keyword>